<evidence type="ECO:0000256" key="2">
    <source>
        <dbReference type="SAM" id="MobiDB-lite"/>
    </source>
</evidence>
<keyword evidence="4" id="KW-1185">Reference proteome</keyword>
<gene>
    <name evidence="3" type="ORF">BDA99DRAFT_507475</name>
</gene>
<reference evidence="3" key="1">
    <citation type="journal article" date="2022" name="IScience">
        <title>Evolution of zygomycete secretomes and the origins of terrestrial fungal ecologies.</title>
        <authorList>
            <person name="Chang Y."/>
            <person name="Wang Y."/>
            <person name="Mondo S."/>
            <person name="Ahrendt S."/>
            <person name="Andreopoulos W."/>
            <person name="Barry K."/>
            <person name="Beard J."/>
            <person name="Benny G.L."/>
            <person name="Blankenship S."/>
            <person name="Bonito G."/>
            <person name="Cuomo C."/>
            <person name="Desiro A."/>
            <person name="Gervers K.A."/>
            <person name="Hundley H."/>
            <person name="Kuo A."/>
            <person name="LaButti K."/>
            <person name="Lang B.F."/>
            <person name="Lipzen A."/>
            <person name="O'Donnell K."/>
            <person name="Pangilinan J."/>
            <person name="Reynolds N."/>
            <person name="Sandor L."/>
            <person name="Smith M.E."/>
            <person name="Tsang A."/>
            <person name="Grigoriev I.V."/>
            <person name="Stajich J.E."/>
            <person name="Spatafora J.W."/>
        </authorList>
    </citation>
    <scope>NUCLEOTIDE SEQUENCE</scope>
    <source>
        <strain evidence="3">RSA 2281</strain>
    </source>
</reference>
<name>A0AAD5KFN3_9FUNG</name>
<feature type="compositionally biased region" description="Basic and acidic residues" evidence="2">
    <location>
        <begin position="241"/>
        <end position="253"/>
    </location>
</feature>
<dbReference type="AlphaFoldDB" id="A0AAD5KFN3"/>
<evidence type="ECO:0000313" key="3">
    <source>
        <dbReference type="EMBL" id="KAI9265016.1"/>
    </source>
</evidence>
<organism evidence="3 4">
    <name type="scientific">Phascolomyces articulosus</name>
    <dbReference type="NCBI Taxonomy" id="60185"/>
    <lineage>
        <taxon>Eukaryota</taxon>
        <taxon>Fungi</taxon>
        <taxon>Fungi incertae sedis</taxon>
        <taxon>Mucoromycota</taxon>
        <taxon>Mucoromycotina</taxon>
        <taxon>Mucoromycetes</taxon>
        <taxon>Mucorales</taxon>
        <taxon>Lichtheimiaceae</taxon>
        <taxon>Phascolomyces</taxon>
    </lineage>
</organism>
<reference evidence="3" key="2">
    <citation type="submission" date="2023-02" db="EMBL/GenBank/DDBJ databases">
        <authorList>
            <consortium name="DOE Joint Genome Institute"/>
            <person name="Mondo S.J."/>
            <person name="Chang Y."/>
            <person name="Wang Y."/>
            <person name="Ahrendt S."/>
            <person name="Andreopoulos W."/>
            <person name="Barry K."/>
            <person name="Beard J."/>
            <person name="Benny G.L."/>
            <person name="Blankenship S."/>
            <person name="Bonito G."/>
            <person name="Cuomo C."/>
            <person name="Desiro A."/>
            <person name="Gervers K.A."/>
            <person name="Hundley H."/>
            <person name="Kuo A."/>
            <person name="LaButti K."/>
            <person name="Lang B.F."/>
            <person name="Lipzen A."/>
            <person name="O'Donnell K."/>
            <person name="Pangilinan J."/>
            <person name="Reynolds N."/>
            <person name="Sandor L."/>
            <person name="Smith M.W."/>
            <person name="Tsang A."/>
            <person name="Grigoriev I.V."/>
            <person name="Stajich J.E."/>
            <person name="Spatafora J.W."/>
        </authorList>
    </citation>
    <scope>NUCLEOTIDE SEQUENCE</scope>
    <source>
        <strain evidence="3">RSA 2281</strain>
    </source>
</reference>
<dbReference type="Proteomes" id="UP001209540">
    <property type="component" value="Unassembled WGS sequence"/>
</dbReference>
<dbReference type="Gene3D" id="3.30.420.40">
    <property type="match status" value="4"/>
</dbReference>
<dbReference type="EMBL" id="JAIXMP010000011">
    <property type="protein sequence ID" value="KAI9265016.1"/>
    <property type="molecule type" value="Genomic_DNA"/>
</dbReference>
<comment type="caution">
    <text evidence="3">The sequence shown here is derived from an EMBL/GenBank/DDBJ whole genome shotgun (WGS) entry which is preliminary data.</text>
</comment>
<dbReference type="PRINTS" id="PR00190">
    <property type="entry name" value="ACTIN"/>
</dbReference>
<dbReference type="SMART" id="SM00268">
    <property type="entry name" value="ACTIN"/>
    <property type="match status" value="1"/>
</dbReference>
<evidence type="ECO:0000256" key="1">
    <source>
        <dbReference type="RuleBase" id="RU000487"/>
    </source>
</evidence>
<proteinExistence type="inferred from homology"/>
<sequence>MSLALREDNFVVIDVGSHVTRAGMGTHDTNKAPTVTVNMSDFNYPLKSDKIISWEDLEACWHHILFKELGIKKSRNEHPVLLAVPTQWSKFEHERIAQMFFERFNVPGIYIAPQPLLALYGCGAVSGVAVDIGEDSTQINVVIDSLLQSQSTTTIPVGGAQFDEYLLRLMKNDTSLVQQFEGKEGVALDKEFARFVKEQSGLCNIFVGHDAVTKEQQAAANIIENAAAAATEEAIEDDIPTNEKDDDDKPKDVPDTVEIEYKNHKFMVGPYRHKVFDPLFDLSLTGENGLGLIESMRLAASHCEPPEIRPKLWESVALCGGGSLISGLQPRIRAEVTSVLPCSENIGDAQPRQVGYLRIPDYFTLLKDRKYRNLCTWLGGEIVAKLVFIDAKNYVSKVDYNESGPSVVHTFL</sequence>
<comment type="similarity">
    <text evidence="1">Belongs to the actin family.</text>
</comment>
<dbReference type="Pfam" id="PF00022">
    <property type="entry name" value="Actin"/>
    <property type="match status" value="1"/>
</dbReference>
<dbReference type="PANTHER" id="PTHR11937">
    <property type="entry name" value="ACTIN"/>
    <property type="match status" value="1"/>
</dbReference>
<dbReference type="CDD" id="cd10208">
    <property type="entry name" value="ASKHA_NBD_ScArp9-like"/>
    <property type="match status" value="1"/>
</dbReference>
<dbReference type="SUPFAM" id="SSF53067">
    <property type="entry name" value="Actin-like ATPase domain"/>
    <property type="match status" value="2"/>
</dbReference>
<evidence type="ECO:0000313" key="4">
    <source>
        <dbReference type="Proteomes" id="UP001209540"/>
    </source>
</evidence>
<dbReference type="InterPro" id="IPR004000">
    <property type="entry name" value="Actin"/>
</dbReference>
<feature type="region of interest" description="Disordered" evidence="2">
    <location>
        <begin position="232"/>
        <end position="253"/>
    </location>
</feature>
<accession>A0AAD5KFN3</accession>
<protein>
    <submittedName>
        <fullName evidence="3">Actin family</fullName>
    </submittedName>
</protein>
<dbReference type="InterPro" id="IPR043129">
    <property type="entry name" value="ATPase_NBD"/>
</dbReference>